<organism evidence="2 3">
    <name type="scientific">Sulfurimonas gotlandica (strain DSM 19862 / JCM 16533 / GD1)</name>
    <dbReference type="NCBI Taxonomy" id="929558"/>
    <lineage>
        <taxon>Bacteria</taxon>
        <taxon>Pseudomonadati</taxon>
        <taxon>Campylobacterota</taxon>
        <taxon>Epsilonproteobacteria</taxon>
        <taxon>Campylobacterales</taxon>
        <taxon>Sulfurimonadaceae</taxon>
        <taxon>Sulfurimonas</taxon>
    </lineage>
</organism>
<dbReference type="RefSeq" id="WP_008337722.1">
    <property type="nucleotide sequence ID" value="NZ_AFRZ01000001.1"/>
</dbReference>
<dbReference type="EMBL" id="AFRZ01000001">
    <property type="protein sequence ID" value="EHP29078.1"/>
    <property type="molecule type" value="Genomic_DNA"/>
</dbReference>
<proteinExistence type="predicted"/>
<keyword evidence="3" id="KW-1185">Reference proteome</keyword>
<accession>B6BKM1</accession>
<dbReference type="AlphaFoldDB" id="B6BKM1"/>
<evidence type="ECO:0000256" key="1">
    <source>
        <dbReference type="SAM" id="MobiDB-lite"/>
    </source>
</evidence>
<dbReference type="HOGENOM" id="CLU_1585627_0_0_7"/>
<evidence type="ECO:0000313" key="3">
    <source>
        <dbReference type="Proteomes" id="UP000006431"/>
    </source>
</evidence>
<dbReference type="OrthoDB" id="5334039at2"/>
<accession>H1FVN0</accession>
<dbReference type="eggNOG" id="ENOG502ZW7V">
    <property type="taxonomic scope" value="Bacteria"/>
</dbReference>
<dbReference type="STRING" id="929558.SMGD1_0551"/>
<comment type="caution">
    <text evidence="2">The sequence shown here is derived from an EMBL/GenBank/DDBJ whole genome shotgun (WGS) entry which is preliminary data.</text>
</comment>
<evidence type="ECO:0000313" key="2">
    <source>
        <dbReference type="EMBL" id="EHP29078.1"/>
    </source>
</evidence>
<sequence length="168" mass="19266">MNEHDLSDLKAEFDKFVSDKCSLSPEDGVQQNRDVGDKEDEEPVPQFVDALTSRLLAPAHSGVYLSRLDIKRIAEAIDESIPIKERVKMVKSLFRHTTKKEYLKDAFAEIDKHINGRILIYQELSEAFPASKSVFDEHTKKAQKTMKMFSTIIEDFEEIEPTSDPMFV</sequence>
<name>B6BKM1_SULGG</name>
<feature type="region of interest" description="Disordered" evidence="1">
    <location>
        <begin position="21"/>
        <end position="42"/>
    </location>
</feature>
<reference evidence="2 3" key="1">
    <citation type="journal article" date="2012" name="Proc. Natl. Acad. Sci. U.S.A.">
        <title>Genome and physiology of a model Epsilonproteobacterium responsible for sulfide detoxification in marine oxygen depletion zones.</title>
        <authorList>
            <person name="Grote J."/>
            <person name="Schott T."/>
            <person name="Bruckner C.G."/>
            <person name="Glockner F.O."/>
            <person name="Jost G."/>
            <person name="Teeling H."/>
            <person name="Labrenz M."/>
            <person name="Jurgens K."/>
        </authorList>
    </citation>
    <scope>NUCLEOTIDE SEQUENCE [LARGE SCALE GENOMIC DNA]</scope>
    <source>
        <strain evidence="2 3">GD1</strain>
    </source>
</reference>
<dbReference type="Proteomes" id="UP000006431">
    <property type="component" value="Unassembled WGS sequence"/>
</dbReference>
<protein>
    <submittedName>
        <fullName evidence="2">Uncharacterized protein</fullName>
    </submittedName>
</protein>
<dbReference type="PATRIC" id="fig|929558.5.peg.549"/>
<gene>
    <name evidence="2" type="ORF">SMGD1_0551</name>
</gene>